<gene>
    <name evidence="1" type="ORF">ADL15_43625</name>
</gene>
<dbReference type="RefSeq" id="WP_067705230.1">
    <property type="nucleotide sequence ID" value="NZ_LLZH01000321.1"/>
</dbReference>
<evidence type="ECO:0000313" key="1">
    <source>
        <dbReference type="EMBL" id="KUL24394.1"/>
    </source>
</evidence>
<dbReference type="EMBL" id="LLZH01000321">
    <property type="protein sequence ID" value="KUL24394.1"/>
    <property type="molecule type" value="Genomic_DNA"/>
</dbReference>
<dbReference type="OrthoDB" id="3870025at2"/>
<dbReference type="SUPFAM" id="SSF54427">
    <property type="entry name" value="NTF2-like"/>
    <property type="match status" value="1"/>
</dbReference>
<protein>
    <recommendedName>
        <fullName evidence="3">DUF4440 domain-containing protein</fullName>
    </recommendedName>
</protein>
<evidence type="ECO:0008006" key="3">
    <source>
        <dbReference type="Google" id="ProtNLM"/>
    </source>
</evidence>
<comment type="caution">
    <text evidence="1">The sequence shown here is derived from an EMBL/GenBank/DDBJ whole genome shotgun (WGS) entry which is preliminary data.</text>
</comment>
<evidence type="ECO:0000313" key="2">
    <source>
        <dbReference type="Proteomes" id="UP000053244"/>
    </source>
</evidence>
<dbReference type="AlphaFoldDB" id="A0A101JCR9"/>
<proteinExistence type="predicted"/>
<accession>A0A101JCR9</accession>
<dbReference type="Gene3D" id="3.10.450.50">
    <property type="match status" value="1"/>
</dbReference>
<dbReference type="Proteomes" id="UP000053244">
    <property type="component" value="Unassembled WGS sequence"/>
</dbReference>
<sequence length="138" mass="15197">MGDHENIAELVRIFFAAFTSDDDCDGRLDALRGVFLPAALIIRTCGGEPTVYDVDGFIAPRRELLTSGELTDFAEWEVAGRTEIYGDIAQHFCTYAKSWRRDGEPHAGQGAKTLQFVRTGAGWRISAVAWDDERGVAA</sequence>
<reference evidence="1 2" key="1">
    <citation type="submission" date="2015-10" db="EMBL/GenBank/DDBJ databases">
        <authorList>
            <person name="Gilbert D.G."/>
        </authorList>
    </citation>
    <scope>NUCLEOTIDE SEQUENCE [LARGE SCALE GENOMIC DNA]</scope>
    <source>
        <strain evidence="1 2">NRRL B-16712</strain>
    </source>
</reference>
<dbReference type="InterPro" id="IPR032710">
    <property type="entry name" value="NTF2-like_dom_sf"/>
</dbReference>
<organism evidence="1 2">
    <name type="scientific">Actinoplanes awajinensis subsp. mycoplanecinus</name>
    <dbReference type="NCBI Taxonomy" id="135947"/>
    <lineage>
        <taxon>Bacteria</taxon>
        <taxon>Bacillati</taxon>
        <taxon>Actinomycetota</taxon>
        <taxon>Actinomycetes</taxon>
        <taxon>Micromonosporales</taxon>
        <taxon>Micromonosporaceae</taxon>
        <taxon>Actinoplanes</taxon>
    </lineage>
</organism>
<keyword evidence="2" id="KW-1185">Reference proteome</keyword>
<name>A0A101JCR9_9ACTN</name>